<dbReference type="GeneID" id="121127787"/>
<feature type="signal peptide" evidence="4">
    <location>
        <begin position="1"/>
        <end position="17"/>
    </location>
</feature>
<dbReference type="InterPro" id="IPR051217">
    <property type="entry name" value="Insect_Cuticle_Struc_Prot"/>
</dbReference>
<protein>
    <submittedName>
        <fullName evidence="5">Putative LOC100678527 [Nasonia vitripennis]</fullName>
    </submittedName>
</protein>
<dbReference type="RefSeq" id="XP_040579212.1">
    <property type="nucleotide sequence ID" value="XM_040723278.2"/>
</dbReference>
<dbReference type="PROSITE" id="PS00233">
    <property type="entry name" value="CHIT_BIND_RR_1"/>
    <property type="match status" value="1"/>
</dbReference>
<evidence type="ECO:0000313" key="5">
    <source>
        <dbReference type="EMBL" id="CDW24286.1"/>
    </source>
</evidence>
<dbReference type="GO" id="GO:0042302">
    <property type="term" value="F:structural constituent of cuticle"/>
    <property type="evidence" value="ECO:0007669"/>
    <property type="project" value="UniProtKB-UniRule"/>
</dbReference>
<dbReference type="GO" id="GO:0005615">
    <property type="term" value="C:extracellular space"/>
    <property type="evidence" value="ECO:0007669"/>
    <property type="project" value="TreeGrafter"/>
</dbReference>
<dbReference type="PANTHER" id="PTHR12236">
    <property type="entry name" value="STRUCTURAL CONTITUENT OF CUTICLE"/>
    <property type="match status" value="1"/>
</dbReference>
<evidence type="ECO:0000256" key="2">
    <source>
        <dbReference type="PROSITE-ProRule" id="PRU00497"/>
    </source>
</evidence>
<sequence>MLRLIIVSTLFVAFTLGDHGFPSFHQSSPYKQPSPYKPAPYRPHYDESPKPYSYQYRVNDDYAGLNFGAEENSDAKVVSGSYQVALPDGRLQSVTYTADHYNGYVADVKYQGTPVYPKPSYHPSPYKPSPPSYKHVPVYHN</sequence>
<evidence type="ECO:0000256" key="3">
    <source>
        <dbReference type="SAM" id="MobiDB-lite"/>
    </source>
</evidence>
<proteinExistence type="predicted"/>
<feature type="region of interest" description="Disordered" evidence="3">
    <location>
        <begin position="26"/>
        <end position="50"/>
    </location>
</feature>
<feature type="region of interest" description="Disordered" evidence="3">
    <location>
        <begin position="120"/>
        <end position="141"/>
    </location>
</feature>
<dbReference type="OrthoDB" id="6630425at2759"/>
<evidence type="ECO:0000256" key="4">
    <source>
        <dbReference type="SAM" id="SignalP"/>
    </source>
</evidence>
<dbReference type="GO" id="GO:0031012">
    <property type="term" value="C:extracellular matrix"/>
    <property type="evidence" value="ECO:0007669"/>
    <property type="project" value="TreeGrafter"/>
</dbReference>
<evidence type="ECO:0000256" key="1">
    <source>
        <dbReference type="ARBA" id="ARBA00022460"/>
    </source>
</evidence>
<dbReference type="PANTHER" id="PTHR12236:SF79">
    <property type="entry name" value="CUTICULAR PROTEIN 50CB-RELATED"/>
    <property type="match status" value="1"/>
</dbReference>
<organism evidence="5">
    <name type="scientific">Lepeophtheirus salmonis</name>
    <name type="common">Salmon louse</name>
    <name type="synonym">Caligus salmonis</name>
    <dbReference type="NCBI Taxonomy" id="72036"/>
    <lineage>
        <taxon>Eukaryota</taxon>
        <taxon>Metazoa</taxon>
        <taxon>Ecdysozoa</taxon>
        <taxon>Arthropoda</taxon>
        <taxon>Crustacea</taxon>
        <taxon>Multicrustacea</taxon>
        <taxon>Hexanauplia</taxon>
        <taxon>Copepoda</taxon>
        <taxon>Siphonostomatoida</taxon>
        <taxon>Caligidae</taxon>
        <taxon>Lepeophtheirus</taxon>
    </lineage>
</organism>
<dbReference type="AlphaFoldDB" id="A0A0K2TFP1"/>
<keyword evidence="1 2" id="KW-0193">Cuticle</keyword>
<dbReference type="EMBL" id="HACA01006925">
    <property type="protein sequence ID" value="CDW24286.1"/>
    <property type="molecule type" value="Transcribed_RNA"/>
</dbReference>
<dbReference type="InterPro" id="IPR031311">
    <property type="entry name" value="CHIT_BIND_RR_consensus"/>
</dbReference>
<feature type="compositionally biased region" description="Pro residues" evidence="3">
    <location>
        <begin position="120"/>
        <end position="131"/>
    </location>
</feature>
<feature type="chain" id="PRO_5005487715" evidence="4">
    <location>
        <begin position="18"/>
        <end position="141"/>
    </location>
</feature>
<dbReference type="Pfam" id="PF00379">
    <property type="entry name" value="Chitin_bind_4"/>
    <property type="match status" value="1"/>
</dbReference>
<name>A0A0K2TFP1_LEPSM</name>
<keyword evidence="4" id="KW-0732">Signal</keyword>
<accession>A0A0K2TFP1</accession>
<dbReference type="PRINTS" id="PR00947">
    <property type="entry name" value="CUTICLE"/>
</dbReference>
<dbReference type="PROSITE" id="PS51155">
    <property type="entry name" value="CHIT_BIND_RR_2"/>
    <property type="match status" value="1"/>
</dbReference>
<dbReference type="KEGG" id="lsm:121127787"/>
<reference evidence="5" key="1">
    <citation type="submission" date="2014-05" db="EMBL/GenBank/DDBJ databases">
        <authorList>
            <person name="Chronopoulou M."/>
        </authorList>
    </citation>
    <scope>NUCLEOTIDE SEQUENCE</scope>
    <source>
        <tissue evidence="5">Whole organism</tissue>
    </source>
</reference>
<dbReference type="InterPro" id="IPR000618">
    <property type="entry name" value="Insect_cuticle"/>
</dbReference>
<feature type="compositionally biased region" description="Low complexity" evidence="3">
    <location>
        <begin position="132"/>
        <end position="141"/>
    </location>
</feature>